<keyword evidence="4 9" id="KW-0028">Amino-acid biosynthesis</keyword>
<dbReference type="UniPathway" id="UPA00035">
    <property type="reaction ID" value="UER00043"/>
</dbReference>
<comment type="similarity">
    <text evidence="3 9">Belongs to the TrpC family.</text>
</comment>
<keyword evidence="6 9" id="KW-0822">Tryptophan biosynthesis</keyword>
<dbReference type="NCBIfam" id="NF001377">
    <property type="entry name" value="PRK00278.2-4"/>
    <property type="match status" value="1"/>
</dbReference>
<dbReference type="Pfam" id="PF00218">
    <property type="entry name" value="IGPS"/>
    <property type="match status" value="1"/>
</dbReference>
<dbReference type="EC" id="4.1.1.48" evidence="9"/>
<dbReference type="PANTHER" id="PTHR22854">
    <property type="entry name" value="TRYPTOPHAN BIOSYNTHESIS PROTEIN"/>
    <property type="match status" value="1"/>
</dbReference>
<name>A0A5B8SZT9_LEUPS</name>
<dbReference type="SUPFAM" id="SSF51366">
    <property type="entry name" value="Ribulose-phoshate binding barrel"/>
    <property type="match status" value="1"/>
</dbReference>
<comment type="catalytic activity">
    <reaction evidence="1 9">
        <text>1-(2-carboxyphenylamino)-1-deoxy-D-ribulose 5-phosphate + H(+) = (1S,2R)-1-C-(indol-3-yl)glycerol 3-phosphate + CO2 + H2O</text>
        <dbReference type="Rhea" id="RHEA:23476"/>
        <dbReference type="ChEBI" id="CHEBI:15377"/>
        <dbReference type="ChEBI" id="CHEBI:15378"/>
        <dbReference type="ChEBI" id="CHEBI:16526"/>
        <dbReference type="ChEBI" id="CHEBI:58613"/>
        <dbReference type="ChEBI" id="CHEBI:58866"/>
        <dbReference type="EC" id="4.1.1.48"/>
    </reaction>
</comment>
<dbReference type="InterPro" id="IPR011060">
    <property type="entry name" value="RibuloseP-bd_barrel"/>
</dbReference>
<proteinExistence type="inferred from homology"/>
<evidence type="ECO:0000256" key="1">
    <source>
        <dbReference type="ARBA" id="ARBA00001633"/>
    </source>
</evidence>
<evidence type="ECO:0000256" key="4">
    <source>
        <dbReference type="ARBA" id="ARBA00022605"/>
    </source>
</evidence>
<reference evidence="11 12" key="1">
    <citation type="submission" date="2019-06" db="EMBL/GenBank/DDBJ databases">
        <title>Genome analyses of bacteria isolated from kimchi.</title>
        <authorList>
            <person name="Lee S."/>
            <person name="Ahn S."/>
            <person name="Roh S."/>
        </authorList>
    </citation>
    <scope>NUCLEOTIDE SEQUENCE [LARGE SCALE GENOMIC DNA]</scope>
    <source>
        <strain evidence="11 12">CBA3630</strain>
    </source>
</reference>
<dbReference type="InterPro" id="IPR013785">
    <property type="entry name" value="Aldolase_TIM"/>
</dbReference>
<evidence type="ECO:0000313" key="12">
    <source>
        <dbReference type="Proteomes" id="UP000321296"/>
    </source>
</evidence>
<evidence type="ECO:0000256" key="9">
    <source>
        <dbReference type="HAMAP-Rule" id="MF_00134"/>
    </source>
</evidence>
<comment type="pathway">
    <text evidence="2 9">Amino-acid biosynthesis; L-tryptophan biosynthesis; L-tryptophan from chorismate: step 4/5.</text>
</comment>
<dbReference type="Proteomes" id="UP000321296">
    <property type="component" value="Chromosome"/>
</dbReference>
<keyword evidence="5 9" id="KW-0210">Decarboxylase</keyword>
<keyword evidence="7 9" id="KW-0057">Aromatic amino acid biosynthesis</keyword>
<gene>
    <name evidence="9 11" type="primary">trpC</name>
    <name evidence="11" type="ORF">FGL85_07870</name>
</gene>
<dbReference type="AlphaFoldDB" id="A0A5B8SZT9"/>
<dbReference type="PANTHER" id="PTHR22854:SF2">
    <property type="entry name" value="INDOLE-3-GLYCEROL-PHOSPHATE SYNTHASE"/>
    <property type="match status" value="1"/>
</dbReference>
<evidence type="ECO:0000259" key="10">
    <source>
        <dbReference type="Pfam" id="PF00218"/>
    </source>
</evidence>
<evidence type="ECO:0000256" key="8">
    <source>
        <dbReference type="ARBA" id="ARBA00023239"/>
    </source>
</evidence>
<dbReference type="KEGG" id="lpse:FGL85_07870"/>
<evidence type="ECO:0000256" key="3">
    <source>
        <dbReference type="ARBA" id="ARBA00008737"/>
    </source>
</evidence>
<keyword evidence="8 9" id="KW-0456">Lyase</keyword>
<evidence type="ECO:0000256" key="7">
    <source>
        <dbReference type="ARBA" id="ARBA00023141"/>
    </source>
</evidence>
<protein>
    <recommendedName>
        <fullName evidence="9">Indole-3-glycerol phosphate synthase</fullName>
        <shortName evidence="9">IGPS</shortName>
        <ecNumber evidence="9">4.1.1.48</ecNumber>
    </recommendedName>
</protein>
<organism evidence="11 12">
    <name type="scientific">Leuconostoc pseudomesenteroides</name>
    <dbReference type="NCBI Taxonomy" id="33968"/>
    <lineage>
        <taxon>Bacteria</taxon>
        <taxon>Bacillati</taxon>
        <taxon>Bacillota</taxon>
        <taxon>Bacilli</taxon>
        <taxon>Lactobacillales</taxon>
        <taxon>Lactobacillaceae</taxon>
        <taxon>Leuconostoc</taxon>
    </lineage>
</organism>
<evidence type="ECO:0000256" key="5">
    <source>
        <dbReference type="ARBA" id="ARBA00022793"/>
    </source>
</evidence>
<evidence type="ECO:0000313" key="11">
    <source>
        <dbReference type="EMBL" id="QEA42419.1"/>
    </source>
</evidence>
<dbReference type="RefSeq" id="WP_147651622.1">
    <property type="nucleotide sequence ID" value="NZ_CP042383.1"/>
</dbReference>
<dbReference type="InterPro" id="IPR001468">
    <property type="entry name" value="Indole-3-GlycerolPSynthase_CS"/>
</dbReference>
<feature type="domain" description="Indole-3-glycerol phosphate synthase" evidence="10">
    <location>
        <begin position="4"/>
        <end position="258"/>
    </location>
</feature>
<dbReference type="Gene3D" id="3.20.20.70">
    <property type="entry name" value="Aldolase class I"/>
    <property type="match status" value="1"/>
</dbReference>
<dbReference type="GO" id="GO:0004640">
    <property type="term" value="F:phosphoribosylanthranilate isomerase activity"/>
    <property type="evidence" value="ECO:0007669"/>
    <property type="project" value="TreeGrafter"/>
</dbReference>
<dbReference type="FunFam" id="3.20.20.70:FF:000024">
    <property type="entry name" value="Indole-3-glycerol phosphate synthase"/>
    <property type="match status" value="1"/>
</dbReference>
<accession>A0A5B8SZT9</accession>
<dbReference type="PROSITE" id="PS00614">
    <property type="entry name" value="IGPS"/>
    <property type="match status" value="1"/>
</dbReference>
<evidence type="ECO:0000256" key="2">
    <source>
        <dbReference type="ARBA" id="ARBA00004696"/>
    </source>
</evidence>
<sequence>MILDDLVSASRQNMLKRQTKKPLVDLKKEVKSLPNSNTFPFENNLYSDKISVIAEIKQASPSKGQIVSPEAFDYQQIADEYEKAGVDAISVLTEETYFKGSLDILKNVAAKNNIPTLRKDFIIDPYMIYEAKAAGAQIILLIVAILADDELGSYLSLADELGLSAIVEAHNDEEIKRAVNAKARIIGVNNRNLKNFTVDFNNTIRLRQLVPADVLFISESGIKTRTDVEVLEQNGVNGILVGETFMRATNKIAKINQLRGDE</sequence>
<evidence type="ECO:0000256" key="6">
    <source>
        <dbReference type="ARBA" id="ARBA00022822"/>
    </source>
</evidence>
<dbReference type="InterPro" id="IPR045186">
    <property type="entry name" value="Indole-3-glycerol_P_synth"/>
</dbReference>
<dbReference type="InterPro" id="IPR013798">
    <property type="entry name" value="Indole-3-glycerol_P_synth_dom"/>
</dbReference>
<dbReference type="HAMAP" id="MF_00134_B">
    <property type="entry name" value="IGPS_B"/>
    <property type="match status" value="1"/>
</dbReference>
<dbReference type="EMBL" id="CP042383">
    <property type="protein sequence ID" value="QEA42419.1"/>
    <property type="molecule type" value="Genomic_DNA"/>
</dbReference>
<dbReference type="GO" id="GO:0000162">
    <property type="term" value="P:L-tryptophan biosynthetic process"/>
    <property type="evidence" value="ECO:0007669"/>
    <property type="project" value="UniProtKB-UniRule"/>
</dbReference>
<dbReference type="CDD" id="cd00331">
    <property type="entry name" value="IGPS"/>
    <property type="match status" value="1"/>
</dbReference>
<dbReference type="GO" id="GO:0004425">
    <property type="term" value="F:indole-3-glycerol-phosphate synthase activity"/>
    <property type="evidence" value="ECO:0007669"/>
    <property type="project" value="UniProtKB-UniRule"/>
</dbReference>